<evidence type="ECO:0000313" key="2">
    <source>
        <dbReference type="Proteomes" id="UP000027195"/>
    </source>
</evidence>
<evidence type="ECO:0000313" key="1">
    <source>
        <dbReference type="EMBL" id="KDQ13094.1"/>
    </source>
</evidence>
<reference evidence="2" key="1">
    <citation type="journal article" date="2014" name="Proc. Natl. Acad. Sci. U.S.A.">
        <title>Extensive sampling of basidiomycete genomes demonstrates inadequacy of the white-rot/brown-rot paradigm for wood decay fungi.</title>
        <authorList>
            <person name="Riley R."/>
            <person name="Salamov A.A."/>
            <person name="Brown D.W."/>
            <person name="Nagy L.G."/>
            <person name="Floudas D."/>
            <person name="Held B.W."/>
            <person name="Levasseur A."/>
            <person name="Lombard V."/>
            <person name="Morin E."/>
            <person name="Otillar R."/>
            <person name="Lindquist E.A."/>
            <person name="Sun H."/>
            <person name="LaButti K.M."/>
            <person name="Schmutz J."/>
            <person name="Jabbour D."/>
            <person name="Luo H."/>
            <person name="Baker S.E."/>
            <person name="Pisabarro A.G."/>
            <person name="Walton J.D."/>
            <person name="Blanchette R.A."/>
            <person name="Henrissat B."/>
            <person name="Martin F."/>
            <person name="Cullen D."/>
            <person name="Hibbett D.S."/>
            <person name="Grigoriev I.V."/>
        </authorList>
    </citation>
    <scope>NUCLEOTIDE SEQUENCE [LARGE SCALE GENOMIC DNA]</scope>
    <source>
        <strain evidence="2">FD-172 SS1</strain>
    </source>
</reference>
<dbReference type="EMBL" id="KL198046">
    <property type="protein sequence ID" value="KDQ13094.1"/>
    <property type="molecule type" value="Genomic_DNA"/>
</dbReference>
<proteinExistence type="predicted"/>
<gene>
    <name evidence="1" type="ORF">BOTBODRAFT_56383</name>
</gene>
<dbReference type="HOGENOM" id="CLU_1454162_0_0_1"/>
<name>A0A067MBZ6_BOTB1</name>
<dbReference type="Proteomes" id="UP000027195">
    <property type="component" value="Unassembled WGS sequence"/>
</dbReference>
<protein>
    <submittedName>
        <fullName evidence="1">Uncharacterized protein</fullName>
    </submittedName>
</protein>
<sequence length="186" mass="20482">MGGSWTIYGAPADERIVALCGGGWRCHQWEDFGCRLRYRECRILGVGCKRALGNSEAPTYENQAGFVDSLGQGVNMKEARYAQSAVARRSCSPHRFLFLFANAFLPASNAFPPIISLITLDMSLFVLDVTGADLAKITDATLIALFSDMGRSDFFGFLANCSPSNVSLRRRGEVRRASRRSWIAAE</sequence>
<keyword evidence="2" id="KW-1185">Reference proteome</keyword>
<organism evidence="1 2">
    <name type="scientific">Botryobasidium botryosum (strain FD-172 SS1)</name>
    <dbReference type="NCBI Taxonomy" id="930990"/>
    <lineage>
        <taxon>Eukaryota</taxon>
        <taxon>Fungi</taxon>
        <taxon>Dikarya</taxon>
        <taxon>Basidiomycota</taxon>
        <taxon>Agaricomycotina</taxon>
        <taxon>Agaricomycetes</taxon>
        <taxon>Cantharellales</taxon>
        <taxon>Botryobasidiaceae</taxon>
        <taxon>Botryobasidium</taxon>
    </lineage>
</organism>
<accession>A0A067MBZ6</accession>
<dbReference type="InParanoid" id="A0A067MBZ6"/>
<dbReference type="AlphaFoldDB" id="A0A067MBZ6"/>